<feature type="region of interest" description="Disordered" evidence="2">
    <location>
        <begin position="1209"/>
        <end position="1310"/>
    </location>
</feature>
<feature type="compositionally biased region" description="Acidic residues" evidence="2">
    <location>
        <begin position="97"/>
        <end position="109"/>
    </location>
</feature>
<feature type="compositionally biased region" description="Basic and acidic residues" evidence="2">
    <location>
        <begin position="14"/>
        <end position="28"/>
    </location>
</feature>
<feature type="compositionally biased region" description="Acidic residues" evidence="2">
    <location>
        <begin position="945"/>
        <end position="954"/>
    </location>
</feature>
<name>A0AAD1Y468_EUPCR</name>
<feature type="compositionally biased region" description="Basic and acidic residues" evidence="2">
    <location>
        <begin position="579"/>
        <end position="697"/>
    </location>
</feature>
<feature type="compositionally biased region" description="Basic and acidic residues" evidence="2">
    <location>
        <begin position="296"/>
        <end position="314"/>
    </location>
</feature>
<feature type="compositionally biased region" description="Basic and acidic residues" evidence="2">
    <location>
        <begin position="1050"/>
        <end position="1096"/>
    </location>
</feature>
<keyword evidence="4" id="KW-1185">Reference proteome</keyword>
<feature type="compositionally biased region" description="Polar residues" evidence="2">
    <location>
        <begin position="356"/>
        <end position="365"/>
    </location>
</feature>
<feature type="compositionally biased region" description="Polar residues" evidence="2">
    <location>
        <begin position="31"/>
        <end position="56"/>
    </location>
</feature>
<protein>
    <submittedName>
        <fullName evidence="3">Uncharacterized protein</fullName>
    </submittedName>
</protein>
<keyword evidence="1" id="KW-0175">Coiled coil</keyword>
<feature type="region of interest" description="Disordered" evidence="2">
    <location>
        <begin position="805"/>
        <end position="1190"/>
    </location>
</feature>
<comment type="caution">
    <text evidence="3">The sequence shown here is derived from an EMBL/GenBank/DDBJ whole genome shotgun (WGS) entry which is preliminary data.</text>
</comment>
<feature type="region of interest" description="Disordered" evidence="2">
    <location>
        <begin position="296"/>
        <end position="375"/>
    </location>
</feature>
<feature type="compositionally biased region" description="Basic and acidic residues" evidence="2">
    <location>
        <begin position="459"/>
        <end position="474"/>
    </location>
</feature>
<feature type="compositionally biased region" description="Basic and acidic residues" evidence="2">
    <location>
        <begin position="978"/>
        <end position="989"/>
    </location>
</feature>
<feature type="compositionally biased region" description="Polar residues" evidence="2">
    <location>
        <begin position="63"/>
        <end position="79"/>
    </location>
</feature>
<evidence type="ECO:0000313" key="4">
    <source>
        <dbReference type="Proteomes" id="UP001295684"/>
    </source>
</evidence>
<feature type="compositionally biased region" description="Basic and acidic residues" evidence="2">
    <location>
        <begin position="955"/>
        <end position="971"/>
    </location>
</feature>
<feature type="compositionally biased region" description="Pro residues" evidence="2">
    <location>
        <begin position="213"/>
        <end position="242"/>
    </location>
</feature>
<feature type="compositionally biased region" description="Polar residues" evidence="2">
    <location>
        <begin position="1269"/>
        <end position="1284"/>
    </location>
</feature>
<feature type="region of interest" description="Disordered" evidence="2">
    <location>
        <begin position="459"/>
        <end position="784"/>
    </location>
</feature>
<feature type="compositionally biased region" description="Basic and acidic residues" evidence="2">
    <location>
        <begin position="1119"/>
        <end position="1170"/>
    </location>
</feature>
<feature type="compositionally biased region" description="Low complexity" evidence="2">
    <location>
        <begin position="862"/>
        <end position="883"/>
    </location>
</feature>
<feature type="coiled-coil region" evidence="1">
    <location>
        <begin position="1646"/>
        <end position="1691"/>
    </location>
</feature>
<organism evidence="3 4">
    <name type="scientific">Euplotes crassus</name>
    <dbReference type="NCBI Taxonomy" id="5936"/>
    <lineage>
        <taxon>Eukaryota</taxon>
        <taxon>Sar</taxon>
        <taxon>Alveolata</taxon>
        <taxon>Ciliophora</taxon>
        <taxon>Intramacronucleata</taxon>
        <taxon>Spirotrichea</taxon>
        <taxon>Hypotrichia</taxon>
        <taxon>Euplotida</taxon>
        <taxon>Euplotidae</taxon>
        <taxon>Moneuplotes</taxon>
    </lineage>
</organism>
<feature type="compositionally biased region" description="Basic and acidic residues" evidence="2">
    <location>
        <begin position="766"/>
        <end position="783"/>
    </location>
</feature>
<dbReference type="EMBL" id="CAMPGE010024733">
    <property type="protein sequence ID" value="CAI2382547.1"/>
    <property type="molecule type" value="Genomic_DNA"/>
</dbReference>
<feature type="compositionally biased region" description="Basic residues" evidence="2">
    <location>
        <begin position="1"/>
        <end position="13"/>
    </location>
</feature>
<reference evidence="3" key="1">
    <citation type="submission" date="2023-07" db="EMBL/GenBank/DDBJ databases">
        <authorList>
            <consortium name="AG Swart"/>
            <person name="Singh M."/>
            <person name="Singh A."/>
            <person name="Seah K."/>
            <person name="Emmerich C."/>
        </authorList>
    </citation>
    <scope>NUCLEOTIDE SEQUENCE</scope>
    <source>
        <strain evidence="3">DP1</strain>
    </source>
</reference>
<feature type="compositionally biased region" description="Basic and acidic residues" evidence="2">
    <location>
        <begin position="805"/>
        <end position="835"/>
    </location>
</feature>
<evidence type="ECO:0000256" key="2">
    <source>
        <dbReference type="SAM" id="MobiDB-lite"/>
    </source>
</evidence>
<evidence type="ECO:0000256" key="1">
    <source>
        <dbReference type="SAM" id="Coils"/>
    </source>
</evidence>
<gene>
    <name evidence="3" type="ORF">ECRASSUSDP1_LOCUS24024</name>
</gene>
<sequence>MGRKGNKTAKKQKGHNELTKQQKKHIEFLSKSVNVQPNPPNLSTDSCKDSSPATPSKNKETKSNMNFTEETKIQVTPKTEGQYVIQDGRSDSNPDICEGDQEEDFEEGHDEQQKETKETKEEEKKFEQIESSDKQEEIFQKDTKKIISSNEEAKMIHSECDTSLMKKEKEENSNPKSSLEDKKDESIIDEPDLTKINDYNIIKTPLTENQNPKLPPQEPSQTPNPPNPPPKDCTPPSTPPSSSPLALPHSPKATPSDSVHPKDPKCQFNSDSSKAAHLFQTEPSLCCVYTCNSIPESKDDPCLKENQEEDKAADLSKTPPPKPSPNKDPTNNSAESQPPTKDTNPDHLHTPPQAHAPTQPSQEASPTHPPACAALPEETPAGITQEERAQEQDQAIGVGMGCQCEGVEGYGGADRSLMVGDGGRVLRCRNCLNGNFGGSIIWKGVNSGLDGKDKCCKREKEEEVKDIRPEEDTSNRNLGDEELANIDSDKQGIKDEAKVEEKESPQQNEEHIEAKYSQNNEANKNSHELDKEESSKSKKADPQKPDKEPHKIIPNPKDTSTEKSKISENPSITIGFEGGQEREGGSKDCEGVSEGKGEEEGEEEGKGVEVEVKKEDGSDALEGLDRVEKEGEEKDRDEENKIIEEDSKFREIQSSESKEEDLKEKNLEETNLKQEDLTENDHSHSNKNLHDPNHPIQDKSPSPRKTSPLHVSTSNILSEASLNPIPTGDSVKPEARTSMDGRCEIEDGREEWEERKVGNQIDGDGPFEKRLEENEGVSGKEELEGNEEIDFVVIDKSEVREGICENGKKSSDTEMKEVKEEIYEKNTKETHEICQKSKIPNSTENLQELPHLAPNPPKTSTSPQNPSKPSLPSNSSTPPQNLSCPQSSAHHPPSTQDPSVPDLQCDLSQNHEQSPSEKEEEVKKNGDGEEKEIERKEIGENDCEKEGEEIEEIEEVKQIEDTKCVGKKEENEIQTSENTKEEILQDEPKNTNPSIHNPPSPATPSHHQAPSHPQTSPPSQPPPPSMPHSSPPLPTKPHPDTPSQPQNLAPKEELDSSKEAEETKPTEEGRELAKKDEAVMEEILKHNEECEEERVQSEGGGDNLISESVPKPNSSSSDQIRDPSSKPVEHDPASLKQKTYTEQEDQKDAEEQKDVQACKHEEDKSIKNEDYDNNSQDSHETKIAKDITNEKSMKEKYFTKSLPHDCQNTLKVSGSKDSDQSWELVVNDKVSDKMKEEPQMKLQKEQDSNQKDEVVKDNAQEAHKKVANDSPQITPTKNFASESKTQLEDRISPDTKAQHEISPSSSTTTPQFLEDYIGEILNNAVDHAEEIEKSDAAWEEKEKMDGIVREIRSKEDQWREEKKKMVKGWDSEKQNFESQEVDLKDQITALTTQKEALELKKVELQKELSAQQEVLMQHHEENSQKQRDLNIKIEQKETYISSLKAQLQELQRKFKEETDKTYQLQEQAHKLKEDKDNQIRSLTQERVNLKTELKEQEAKAAQEEEKYNLLFRETLEKHSAIQTKLDLENEQLHFANNELQNTQEELNKVKIELIAKEKELQQETHRLMDLLKEEIDEVNLKHSISEQSHNKAIEELSHKLSEAQRKLKNAHQQIAEFLKQQNLCEDHCEDKCKKSEEKYKTLATSHSKALKDVEKLVQERDSAEKSCQYMKTALENQILVVENKLMAARQQFNGIQANKSKDHQLELSKLRKDKAKALRLVQIEKTKAIKKIIIERNQQASSASLYRKIGFVLSLFLIGTLLMLINEKGGLHYLQGKF</sequence>
<feature type="compositionally biased region" description="Pro residues" evidence="2">
    <location>
        <begin position="1015"/>
        <end position="1042"/>
    </location>
</feature>
<feature type="compositionally biased region" description="Basic and acidic residues" evidence="2">
    <location>
        <begin position="487"/>
        <end position="514"/>
    </location>
</feature>
<dbReference type="Proteomes" id="UP001295684">
    <property type="component" value="Unassembled WGS sequence"/>
</dbReference>
<feature type="compositionally biased region" description="Basic and acidic residues" evidence="2">
    <location>
        <begin position="524"/>
        <end position="551"/>
    </location>
</feature>
<proteinExistence type="predicted"/>
<feature type="compositionally biased region" description="Basic and acidic residues" evidence="2">
    <location>
        <begin position="110"/>
        <end position="186"/>
    </location>
</feature>
<feature type="compositionally biased region" description="Low complexity" evidence="2">
    <location>
        <begin position="1003"/>
        <end position="1014"/>
    </location>
</feature>
<feature type="compositionally biased region" description="Polar residues" evidence="2">
    <location>
        <begin position="699"/>
        <end position="721"/>
    </location>
</feature>
<accession>A0AAD1Y468</accession>
<feature type="compositionally biased region" description="Polar residues" evidence="2">
    <location>
        <begin position="1301"/>
        <end position="1310"/>
    </location>
</feature>
<feature type="region of interest" description="Disordered" evidence="2">
    <location>
        <begin position="1"/>
        <end position="273"/>
    </location>
</feature>
<feature type="compositionally biased region" description="Polar residues" evidence="2">
    <location>
        <begin position="884"/>
        <end position="898"/>
    </location>
</feature>
<feature type="compositionally biased region" description="Basic and acidic residues" evidence="2">
    <location>
        <begin position="914"/>
        <end position="944"/>
    </location>
</feature>
<feature type="coiled-coil region" evidence="1">
    <location>
        <begin position="1380"/>
        <end position="1620"/>
    </location>
</feature>
<feature type="compositionally biased region" description="Basic and acidic residues" evidence="2">
    <location>
        <begin position="1177"/>
        <end position="1190"/>
    </location>
</feature>
<feature type="compositionally biased region" description="Basic and acidic residues" evidence="2">
    <location>
        <begin position="1229"/>
        <end position="1267"/>
    </location>
</feature>
<evidence type="ECO:0000313" key="3">
    <source>
        <dbReference type="EMBL" id="CAI2382547.1"/>
    </source>
</evidence>
<feature type="compositionally biased region" description="Basic and acidic residues" evidence="2">
    <location>
        <begin position="731"/>
        <end position="757"/>
    </location>
</feature>
<feature type="compositionally biased region" description="Low complexity" evidence="2">
    <location>
        <begin position="1106"/>
        <end position="1118"/>
    </location>
</feature>
<feature type="compositionally biased region" description="Basic and acidic residues" evidence="2">
    <location>
        <begin position="1285"/>
        <end position="1299"/>
    </location>
</feature>